<dbReference type="InterPro" id="IPR011033">
    <property type="entry name" value="PRC_barrel-like_sf"/>
</dbReference>
<keyword evidence="3" id="KW-1185">Reference proteome</keyword>
<evidence type="ECO:0000313" key="3">
    <source>
        <dbReference type="Proteomes" id="UP000509579"/>
    </source>
</evidence>
<dbReference type="Gene3D" id="2.30.30.240">
    <property type="entry name" value="PRC-barrel domain"/>
    <property type="match status" value="1"/>
</dbReference>
<sequence>MNTPNTVSSVISSDRVNGTNVYNPAGEKLGTIDTLMIDKLSGKVRYAVMEFGGFLGIGTDRYPLPWDTLKYEPEMGGYVVSLQREQLEGAPRYARDDYPEYTDEYGRRVNDYYGVPYI</sequence>
<evidence type="ECO:0000313" key="2">
    <source>
        <dbReference type="EMBL" id="QKV55212.1"/>
    </source>
</evidence>
<dbReference type="SUPFAM" id="SSF50346">
    <property type="entry name" value="PRC-barrel domain"/>
    <property type="match status" value="1"/>
</dbReference>
<dbReference type="InterPro" id="IPR027275">
    <property type="entry name" value="PRC-brl_dom"/>
</dbReference>
<feature type="domain" description="PRC-barrel" evidence="1">
    <location>
        <begin position="12"/>
        <end position="69"/>
    </location>
</feature>
<keyword evidence="2" id="KW-0614">Plasmid</keyword>
<evidence type="ECO:0000259" key="1">
    <source>
        <dbReference type="Pfam" id="PF05239"/>
    </source>
</evidence>
<dbReference type="PANTHER" id="PTHR36505">
    <property type="entry name" value="BLR1072 PROTEIN"/>
    <property type="match status" value="1"/>
</dbReference>
<proteinExistence type="predicted"/>
<dbReference type="Pfam" id="PF05239">
    <property type="entry name" value="PRC"/>
    <property type="match status" value="1"/>
</dbReference>
<accession>A0A6N1XAV3</accession>
<dbReference type="PANTHER" id="PTHR36505:SF1">
    <property type="entry name" value="BLR1072 PROTEIN"/>
    <property type="match status" value="1"/>
</dbReference>
<reference evidence="2 3" key="1">
    <citation type="submission" date="2020-06" db="EMBL/GenBank/DDBJ databases">
        <title>Acidovorax antarctica sp. nov., isolated from Corinth ice sheet soil, Antarctic Fields Peninsula.</title>
        <authorList>
            <person name="Xu Q."/>
            <person name="Peng F."/>
        </authorList>
    </citation>
    <scope>NUCLEOTIDE SEQUENCE [LARGE SCALE GENOMIC DNA]</scope>
    <source>
        <strain evidence="2 3">16-35-5</strain>
        <plasmid evidence="2 3">unnamed1</plasmid>
    </source>
</reference>
<organism evidence="2 3">
    <name type="scientific">Comamonas antarctica</name>
    <dbReference type="NCBI Taxonomy" id="2743470"/>
    <lineage>
        <taxon>Bacteria</taxon>
        <taxon>Pseudomonadati</taxon>
        <taxon>Pseudomonadota</taxon>
        <taxon>Betaproteobacteria</taxon>
        <taxon>Burkholderiales</taxon>
        <taxon>Comamonadaceae</taxon>
        <taxon>Comamonas</taxon>
    </lineage>
</organism>
<dbReference type="KEGG" id="aant:HUK68_19925"/>
<name>A0A6N1XAV3_9BURK</name>
<dbReference type="Proteomes" id="UP000509579">
    <property type="component" value="Plasmid unnamed1"/>
</dbReference>
<geneLocation type="plasmid" evidence="2 3">
    <name>unnamed1</name>
</geneLocation>
<gene>
    <name evidence="2" type="ORF">HUK68_19925</name>
</gene>
<dbReference type="RefSeq" id="WP_175506000.1">
    <property type="nucleotide sequence ID" value="NZ_CAURQT010000032.1"/>
</dbReference>
<dbReference type="EMBL" id="CP054841">
    <property type="protein sequence ID" value="QKV55212.1"/>
    <property type="molecule type" value="Genomic_DNA"/>
</dbReference>
<dbReference type="AlphaFoldDB" id="A0A6N1XAV3"/>
<protein>
    <submittedName>
        <fullName evidence="2">PRC-barrel domain-containing protein</fullName>
    </submittedName>
</protein>